<feature type="domain" description="Helicase/UvrB N-terminal" evidence="1">
    <location>
        <begin position="7"/>
        <end position="204"/>
    </location>
</feature>
<dbReference type="Pfam" id="PF04851">
    <property type="entry name" value="ResIII"/>
    <property type="match status" value="1"/>
</dbReference>
<dbReference type="EMBL" id="UGXH01000003">
    <property type="protein sequence ID" value="SUG57131.1"/>
    <property type="molecule type" value="Genomic_DNA"/>
</dbReference>
<dbReference type="AlphaFoldDB" id="A0A379U2T0"/>
<dbReference type="SUPFAM" id="SSF52540">
    <property type="entry name" value="P-loop containing nucleoside triphosphate hydrolases"/>
    <property type="match status" value="1"/>
</dbReference>
<dbReference type="GO" id="GO:0015668">
    <property type="term" value="F:type III site-specific deoxyribonuclease activity"/>
    <property type="evidence" value="ECO:0007669"/>
    <property type="project" value="UniProtKB-EC"/>
</dbReference>
<organism evidence="2 3">
    <name type="scientific">Salmonella diarizonae</name>
    <dbReference type="NCBI Taxonomy" id="59204"/>
    <lineage>
        <taxon>Bacteria</taxon>
        <taxon>Pseudomonadati</taxon>
        <taxon>Pseudomonadota</taxon>
        <taxon>Gammaproteobacteria</taxon>
        <taxon>Enterobacterales</taxon>
        <taxon>Enterobacteriaceae</taxon>
        <taxon>Salmonella</taxon>
    </lineage>
</organism>
<dbReference type="Gene3D" id="3.40.50.300">
    <property type="entry name" value="P-loop containing nucleotide triphosphate hydrolases"/>
    <property type="match status" value="1"/>
</dbReference>
<protein>
    <submittedName>
        <fullName evidence="2">Type III restriction-modification system protein</fullName>
        <ecNumber evidence="2">3.1.21.5</ecNumber>
    </submittedName>
</protein>
<gene>
    <name evidence="2" type="primary">res_3</name>
    <name evidence="2" type="ORF">NCTC10060_04335</name>
</gene>
<evidence type="ECO:0000313" key="2">
    <source>
        <dbReference type="EMBL" id="SUG57131.1"/>
    </source>
</evidence>
<dbReference type="GO" id="GO:0003677">
    <property type="term" value="F:DNA binding"/>
    <property type="evidence" value="ECO:0007669"/>
    <property type="project" value="InterPro"/>
</dbReference>
<dbReference type="Proteomes" id="UP000254633">
    <property type="component" value="Unassembled WGS sequence"/>
</dbReference>
<dbReference type="EC" id="3.1.21.5" evidence="2"/>
<proteinExistence type="predicted"/>
<sequence>MNILLEELPHQEQALAAILASFTGIDHAQADHNHYANPLINERYNDKANIDVKMETGTGKTYVYTRLMYELHQKYGLFKFVLVVPTPAIKEGARNFITSDYARQHFSQFYENTQMELCTINAGDFKVKSGRKNFPAQLLSFTDASRRDSHTIQVLLINAQMLNSASMTRDDYDQTLLGGLTSPVKGLQMTRPVVIIDEPHRLREITNFIERFRPFSRK</sequence>
<dbReference type="InterPro" id="IPR006935">
    <property type="entry name" value="Helicase/UvrB_N"/>
</dbReference>
<evidence type="ECO:0000313" key="3">
    <source>
        <dbReference type="Proteomes" id="UP000254633"/>
    </source>
</evidence>
<dbReference type="InterPro" id="IPR027417">
    <property type="entry name" value="P-loop_NTPase"/>
</dbReference>
<accession>A0A379U2T0</accession>
<dbReference type="GO" id="GO:0005524">
    <property type="term" value="F:ATP binding"/>
    <property type="evidence" value="ECO:0007669"/>
    <property type="project" value="InterPro"/>
</dbReference>
<evidence type="ECO:0000259" key="1">
    <source>
        <dbReference type="Pfam" id="PF04851"/>
    </source>
</evidence>
<keyword evidence="2" id="KW-0378">Hydrolase</keyword>
<name>A0A379U2T0_SALDZ</name>
<reference evidence="2 3" key="1">
    <citation type="submission" date="2018-06" db="EMBL/GenBank/DDBJ databases">
        <authorList>
            <consortium name="Pathogen Informatics"/>
            <person name="Doyle S."/>
        </authorList>
    </citation>
    <scope>NUCLEOTIDE SEQUENCE [LARGE SCALE GENOMIC DNA]</scope>
    <source>
        <strain evidence="2 3">NCTC10060</strain>
    </source>
</reference>